<evidence type="ECO:0000256" key="5">
    <source>
        <dbReference type="ARBA" id="ARBA00023163"/>
    </source>
</evidence>
<accession>A0A7Z7QMK9</accession>
<dbReference type="InterPro" id="IPR011006">
    <property type="entry name" value="CheY-like_superfamily"/>
</dbReference>
<keyword evidence="4 7" id="KW-0238">DNA-binding</keyword>
<dbReference type="GO" id="GO:0000156">
    <property type="term" value="F:phosphorelay response regulator activity"/>
    <property type="evidence" value="ECO:0007669"/>
    <property type="project" value="TreeGrafter"/>
</dbReference>
<keyword evidence="2" id="KW-0902">Two-component regulatory system</keyword>
<dbReference type="AlphaFoldDB" id="A0A7Z7QMK9"/>
<evidence type="ECO:0000259" key="9">
    <source>
        <dbReference type="PROSITE" id="PS51755"/>
    </source>
</evidence>
<evidence type="ECO:0000313" key="14">
    <source>
        <dbReference type="Proteomes" id="UP000572988"/>
    </source>
</evidence>
<evidence type="ECO:0000256" key="1">
    <source>
        <dbReference type="ARBA" id="ARBA00022553"/>
    </source>
</evidence>
<feature type="DNA-binding region" description="OmpR/PhoB-type" evidence="7">
    <location>
        <begin position="128"/>
        <end position="226"/>
    </location>
</feature>
<dbReference type="PANTHER" id="PTHR48111">
    <property type="entry name" value="REGULATOR OF RPOS"/>
    <property type="match status" value="1"/>
</dbReference>
<proteinExistence type="predicted"/>
<dbReference type="SUPFAM" id="SSF46894">
    <property type="entry name" value="C-terminal effector domain of the bipartite response regulators"/>
    <property type="match status" value="1"/>
</dbReference>
<dbReference type="SMART" id="SM00862">
    <property type="entry name" value="Trans_reg_C"/>
    <property type="match status" value="1"/>
</dbReference>
<dbReference type="PROSITE" id="PS50110">
    <property type="entry name" value="RESPONSE_REGULATORY"/>
    <property type="match status" value="1"/>
</dbReference>
<gene>
    <name evidence="12" type="primary">yvcP_1</name>
    <name evidence="11" type="ORF">C1O36_00795</name>
    <name evidence="12" type="ORF">NCTC12218_00072</name>
</gene>
<dbReference type="Pfam" id="PF00072">
    <property type="entry name" value="Response_reg"/>
    <property type="match status" value="1"/>
</dbReference>
<evidence type="ECO:0000313" key="10">
    <source>
        <dbReference type="EMBL" id="CAD7358491.1"/>
    </source>
</evidence>
<keyword evidence="5" id="KW-0804">Transcription</keyword>
<dbReference type="PANTHER" id="PTHR48111:SF31">
    <property type="entry name" value="TRANSCRIPTIONAL REGULATORY PROTEIN YXDJ"/>
    <property type="match status" value="1"/>
</dbReference>
<dbReference type="Gene3D" id="1.10.10.10">
    <property type="entry name" value="Winged helix-like DNA-binding domain superfamily/Winged helix DNA-binding domain"/>
    <property type="match status" value="1"/>
</dbReference>
<dbReference type="GO" id="GO:0032993">
    <property type="term" value="C:protein-DNA complex"/>
    <property type="evidence" value="ECO:0007669"/>
    <property type="project" value="TreeGrafter"/>
</dbReference>
<dbReference type="Gene3D" id="3.40.50.2300">
    <property type="match status" value="1"/>
</dbReference>
<dbReference type="SMART" id="SM00448">
    <property type="entry name" value="REC"/>
    <property type="match status" value="1"/>
</dbReference>
<reference evidence="10 13" key="3">
    <citation type="submission" date="2020-11" db="EMBL/GenBank/DDBJ databases">
        <authorList>
            <consortium name="Pathogen Informatics"/>
        </authorList>
    </citation>
    <scope>NUCLEOTIDE SEQUENCE [LARGE SCALE GENOMIC DNA]</scope>
    <source>
        <strain evidence="10 13">NCTC12218</strain>
    </source>
</reference>
<dbReference type="Proteomes" id="UP000264146">
    <property type="component" value="Chromosome"/>
</dbReference>
<dbReference type="EMBL" id="LR962863">
    <property type="protein sequence ID" value="CAD7358491.1"/>
    <property type="molecule type" value="Genomic_DNA"/>
</dbReference>
<dbReference type="InterPro" id="IPR001789">
    <property type="entry name" value="Sig_transdc_resp-reg_receiver"/>
</dbReference>
<evidence type="ECO:0000256" key="4">
    <source>
        <dbReference type="ARBA" id="ARBA00023125"/>
    </source>
</evidence>
<evidence type="ECO:0000259" key="8">
    <source>
        <dbReference type="PROSITE" id="PS50110"/>
    </source>
</evidence>
<organism evidence="12">
    <name type="scientific">Staphylococcus schleiferi</name>
    <dbReference type="NCBI Taxonomy" id="1295"/>
    <lineage>
        <taxon>Bacteria</taxon>
        <taxon>Bacillati</taxon>
        <taxon>Bacillota</taxon>
        <taxon>Bacilli</taxon>
        <taxon>Bacillales</taxon>
        <taxon>Staphylococcaceae</taxon>
        <taxon>Staphylococcus</taxon>
    </lineage>
</organism>
<sequence>MNYKIFIIEDDPVLSKLVQTHLVKYNYEAILCEDFKTIDLAVKAHQPDLILMDVNIPFYDGFYWAQEIRKYTTVPILFLSARSDDTDQVRAIMSGGDDYVTKPFSYDLLLAKINSQIRRVYGDYASNQSNITCGDCTFNPDRFSLHCNDNQVNLSKNESILIKVLFENFPNIVSREKILSQIWDNEIFVEENTLNVTVNRVRKKLQEVGSDVKVVTVRGMGYKAEYEKK</sequence>
<evidence type="ECO:0000256" key="2">
    <source>
        <dbReference type="ARBA" id="ARBA00023012"/>
    </source>
</evidence>
<keyword evidence="3" id="KW-0805">Transcription regulation</keyword>
<evidence type="ECO:0000256" key="3">
    <source>
        <dbReference type="ARBA" id="ARBA00023015"/>
    </source>
</evidence>
<dbReference type="InterPro" id="IPR016032">
    <property type="entry name" value="Sig_transdc_resp-reg_C-effctor"/>
</dbReference>
<keyword evidence="1 6" id="KW-0597">Phosphoprotein</keyword>
<dbReference type="GO" id="GO:0000976">
    <property type="term" value="F:transcription cis-regulatory region binding"/>
    <property type="evidence" value="ECO:0007669"/>
    <property type="project" value="TreeGrafter"/>
</dbReference>
<dbReference type="InterPro" id="IPR036388">
    <property type="entry name" value="WH-like_DNA-bd_sf"/>
</dbReference>
<dbReference type="CDD" id="cd00383">
    <property type="entry name" value="trans_reg_C"/>
    <property type="match status" value="1"/>
</dbReference>
<dbReference type="EMBL" id="UHEF01000001">
    <property type="protein sequence ID" value="SUM85871.1"/>
    <property type="molecule type" value="Genomic_DNA"/>
</dbReference>
<protein>
    <submittedName>
        <fullName evidence="11">DNA-binding response regulator</fullName>
    </submittedName>
    <submittedName>
        <fullName evidence="12">Two-component response regulator YvcP</fullName>
    </submittedName>
</protein>
<dbReference type="RefSeq" id="WP_016425791.1">
    <property type="nucleotide sequence ID" value="NZ_CABKRV010000002.1"/>
</dbReference>
<dbReference type="SUPFAM" id="SSF52172">
    <property type="entry name" value="CheY-like"/>
    <property type="match status" value="1"/>
</dbReference>
<dbReference type="EMBL" id="POVK01000002">
    <property type="protein sequence ID" value="NHA33076.1"/>
    <property type="molecule type" value="Genomic_DNA"/>
</dbReference>
<feature type="modified residue" description="4-aspartylphosphate" evidence="6">
    <location>
        <position position="53"/>
    </location>
</feature>
<keyword evidence="14" id="KW-1185">Reference proteome</keyword>
<evidence type="ECO:0000313" key="13">
    <source>
        <dbReference type="Proteomes" id="UP000264146"/>
    </source>
</evidence>
<evidence type="ECO:0000256" key="6">
    <source>
        <dbReference type="PROSITE-ProRule" id="PRU00169"/>
    </source>
</evidence>
<dbReference type="GO" id="GO:0005829">
    <property type="term" value="C:cytosol"/>
    <property type="evidence" value="ECO:0007669"/>
    <property type="project" value="TreeGrafter"/>
</dbReference>
<dbReference type="Proteomes" id="UP000572988">
    <property type="component" value="Unassembled WGS sequence"/>
</dbReference>
<dbReference type="InterPro" id="IPR001867">
    <property type="entry name" value="OmpR/PhoB-type_DNA-bd"/>
</dbReference>
<dbReference type="Pfam" id="PF00486">
    <property type="entry name" value="Trans_reg_C"/>
    <property type="match status" value="1"/>
</dbReference>
<reference evidence="12" key="2">
    <citation type="submission" date="2018-06" db="EMBL/GenBank/DDBJ databases">
        <authorList>
            <consortium name="Pathogen Informatics"/>
            <person name="Doyle S."/>
        </authorList>
    </citation>
    <scope>NUCLEOTIDE SEQUENCE [LARGE SCALE GENOMIC DNA]</scope>
    <source>
        <strain evidence="12">NCTC12218</strain>
    </source>
</reference>
<feature type="domain" description="Response regulatory" evidence="8">
    <location>
        <begin position="4"/>
        <end position="117"/>
    </location>
</feature>
<dbReference type="GO" id="GO:0006355">
    <property type="term" value="P:regulation of DNA-templated transcription"/>
    <property type="evidence" value="ECO:0007669"/>
    <property type="project" value="InterPro"/>
</dbReference>
<dbReference type="GeneID" id="93788841"/>
<feature type="domain" description="OmpR/PhoB-type" evidence="9">
    <location>
        <begin position="128"/>
        <end position="226"/>
    </location>
</feature>
<dbReference type="InterPro" id="IPR039420">
    <property type="entry name" value="WalR-like"/>
</dbReference>
<evidence type="ECO:0000313" key="11">
    <source>
        <dbReference type="EMBL" id="NHA33076.1"/>
    </source>
</evidence>
<evidence type="ECO:0000256" key="7">
    <source>
        <dbReference type="PROSITE-ProRule" id="PRU01091"/>
    </source>
</evidence>
<name>A0A7Z7QMK9_STASC</name>
<reference evidence="11 14" key="1">
    <citation type="submission" date="2018-01" db="EMBL/GenBank/DDBJ databases">
        <title>Complete genome sequence of Staphylococcus Scheliferi isolated from human.</title>
        <authorList>
            <person name="Abouelkhair M.A."/>
            <person name="Bemis D.A."/>
            <person name="Kania S.A."/>
        </authorList>
    </citation>
    <scope>NUCLEOTIDE SEQUENCE [LARGE SCALE GENOMIC DNA]</scope>
    <source>
        <strain evidence="11 14">ATCC 43808</strain>
    </source>
</reference>
<dbReference type="PROSITE" id="PS51755">
    <property type="entry name" value="OMPR_PHOB"/>
    <property type="match status" value="1"/>
</dbReference>
<evidence type="ECO:0000313" key="12">
    <source>
        <dbReference type="EMBL" id="SUM85871.1"/>
    </source>
</evidence>